<feature type="domain" description="LysM" evidence="3">
    <location>
        <begin position="164"/>
        <end position="208"/>
    </location>
</feature>
<protein>
    <submittedName>
        <fullName evidence="4">LysM peptidoglycan-binding domain-containing protein</fullName>
    </submittedName>
</protein>
<dbReference type="AlphaFoldDB" id="A0A833H1Y5"/>
<sequence length="211" mass="22524">MATKKSAKKSAKKAAKKTAKKAVKKSTKKAAKKTSSSTRSLEALQTSVFDSEVSNRYEDSDIYSSSMRDDNVSYASSASEEQGGESSRFRMIGIAVLAIVLIVGFYLIKGQCGKDKAPTKPAIENVQPEQKPAEKPAEQKPEEKPSEQKPAEKPAEQKPASAATTYTVVAGDLLSKIAAKTGVPAADIQKANPGVNWSKIRPGQVVKIPAK</sequence>
<feature type="compositionally biased region" description="Low complexity" evidence="1">
    <location>
        <begin position="73"/>
        <end position="85"/>
    </location>
</feature>
<dbReference type="EMBL" id="WBUI01000007">
    <property type="protein sequence ID" value="KAB2932902.1"/>
    <property type="molecule type" value="Genomic_DNA"/>
</dbReference>
<keyword evidence="2" id="KW-1133">Transmembrane helix</keyword>
<feature type="compositionally biased region" description="Basic residues" evidence="1">
    <location>
        <begin position="1"/>
        <end position="32"/>
    </location>
</feature>
<feature type="region of interest" description="Disordered" evidence="1">
    <location>
        <begin position="113"/>
        <end position="162"/>
    </location>
</feature>
<feature type="region of interest" description="Disordered" evidence="1">
    <location>
        <begin position="59"/>
        <end position="85"/>
    </location>
</feature>
<dbReference type="InterPro" id="IPR036779">
    <property type="entry name" value="LysM_dom_sf"/>
</dbReference>
<evidence type="ECO:0000256" key="1">
    <source>
        <dbReference type="SAM" id="MobiDB-lite"/>
    </source>
</evidence>
<evidence type="ECO:0000259" key="3">
    <source>
        <dbReference type="PROSITE" id="PS51782"/>
    </source>
</evidence>
<dbReference type="SUPFAM" id="SSF54106">
    <property type="entry name" value="LysM domain"/>
    <property type="match status" value="1"/>
</dbReference>
<proteinExistence type="predicted"/>
<dbReference type="CDD" id="cd00118">
    <property type="entry name" value="LysM"/>
    <property type="match status" value="1"/>
</dbReference>
<evidence type="ECO:0000313" key="5">
    <source>
        <dbReference type="Proteomes" id="UP000460298"/>
    </source>
</evidence>
<gene>
    <name evidence="4" type="ORF">F9K24_08525</name>
</gene>
<keyword evidence="2" id="KW-0472">Membrane</keyword>
<feature type="region of interest" description="Disordered" evidence="1">
    <location>
        <begin position="1"/>
        <end position="45"/>
    </location>
</feature>
<dbReference type="InterPro" id="IPR018392">
    <property type="entry name" value="LysM"/>
</dbReference>
<dbReference type="Gene3D" id="3.10.350.10">
    <property type="entry name" value="LysM domain"/>
    <property type="match status" value="1"/>
</dbReference>
<accession>A0A833H1Y5</accession>
<comment type="caution">
    <text evidence="4">The sequence shown here is derived from an EMBL/GenBank/DDBJ whole genome shotgun (WGS) entry which is preliminary data.</text>
</comment>
<name>A0A833H1Y5_9LEPT</name>
<dbReference type="SMART" id="SM00257">
    <property type="entry name" value="LysM"/>
    <property type="match status" value="1"/>
</dbReference>
<evidence type="ECO:0000256" key="2">
    <source>
        <dbReference type="SAM" id="Phobius"/>
    </source>
</evidence>
<feature type="transmembrane region" description="Helical" evidence="2">
    <location>
        <begin position="89"/>
        <end position="108"/>
    </location>
</feature>
<reference evidence="4 5" key="1">
    <citation type="submission" date="2019-10" db="EMBL/GenBank/DDBJ databases">
        <title>Extracellular Electron Transfer in a Candidatus Methanoperedens spp. Enrichment Culture.</title>
        <authorList>
            <person name="Berger S."/>
            <person name="Rangel Shaw D."/>
            <person name="Berben T."/>
            <person name="In 'T Zandt M."/>
            <person name="Frank J."/>
            <person name="Reimann J."/>
            <person name="Jetten M.S.M."/>
            <person name="Welte C.U."/>
        </authorList>
    </citation>
    <scope>NUCLEOTIDE SEQUENCE [LARGE SCALE GENOMIC DNA]</scope>
    <source>
        <strain evidence="4">SB12</strain>
    </source>
</reference>
<dbReference type="Proteomes" id="UP000460298">
    <property type="component" value="Unassembled WGS sequence"/>
</dbReference>
<dbReference type="PROSITE" id="PS51782">
    <property type="entry name" value="LYSM"/>
    <property type="match status" value="1"/>
</dbReference>
<feature type="compositionally biased region" description="Basic and acidic residues" evidence="1">
    <location>
        <begin position="131"/>
        <end position="156"/>
    </location>
</feature>
<organism evidence="4 5">
    <name type="scientific">Leptonema illini</name>
    <dbReference type="NCBI Taxonomy" id="183"/>
    <lineage>
        <taxon>Bacteria</taxon>
        <taxon>Pseudomonadati</taxon>
        <taxon>Spirochaetota</taxon>
        <taxon>Spirochaetia</taxon>
        <taxon>Leptospirales</taxon>
        <taxon>Leptospiraceae</taxon>
        <taxon>Leptonema</taxon>
    </lineage>
</organism>
<evidence type="ECO:0000313" key="4">
    <source>
        <dbReference type="EMBL" id="KAB2932902.1"/>
    </source>
</evidence>
<keyword evidence="2" id="KW-0812">Transmembrane</keyword>
<dbReference type="Pfam" id="PF01476">
    <property type="entry name" value="LysM"/>
    <property type="match status" value="1"/>
</dbReference>